<organism evidence="1">
    <name type="scientific">Drosophila melanogaster</name>
    <name type="common">Fruit fly</name>
    <dbReference type="NCBI Taxonomy" id="7227"/>
    <lineage>
        <taxon>Eukaryota</taxon>
        <taxon>Metazoa</taxon>
        <taxon>Ecdysozoa</taxon>
        <taxon>Arthropoda</taxon>
        <taxon>Hexapoda</taxon>
        <taxon>Insecta</taxon>
        <taxon>Pterygota</taxon>
        <taxon>Neoptera</taxon>
        <taxon>Endopterygota</taxon>
        <taxon>Diptera</taxon>
        <taxon>Brachycera</taxon>
        <taxon>Muscomorpha</taxon>
        <taxon>Ephydroidea</taxon>
        <taxon>Drosophilidae</taxon>
        <taxon>Drosophila</taxon>
        <taxon>Sophophora</taxon>
    </lineage>
</organism>
<evidence type="ECO:0000313" key="1">
    <source>
        <dbReference type="EMBL" id="ACR20071.1"/>
    </source>
</evidence>
<dbReference type="EMBL" id="BT083460">
    <property type="protein sequence ID" value="ACR20071.1"/>
    <property type="molecule type" value="mRNA"/>
</dbReference>
<feature type="non-terminal residue" evidence="1">
    <location>
        <position position="1"/>
    </location>
</feature>
<reference evidence="1" key="1">
    <citation type="submission" date="2009-05" db="EMBL/GenBank/DDBJ databases">
        <authorList>
            <person name="Carlson J."/>
            <person name="Booth B."/>
            <person name="Frise E."/>
            <person name="Sandler J."/>
            <person name="Wan K."/>
            <person name="Yu C."/>
            <person name="Celniker S."/>
        </authorList>
    </citation>
    <scope>NUCLEOTIDE SEQUENCE</scope>
</reference>
<name>C4XVE9_DROME</name>
<dbReference type="AlphaFoldDB" id="C4XVE9"/>
<protein>
    <submittedName>
        <fullName evidence="1">MIP10484p</fullName>
    </submittedName>
</protein>
<accession>C4XVE9</accession>
<proteinExistence type="evidence at transcript level"/>
<gene>
    <name evidence="1" type="primary">CG18268-RA</name>
</gene>
<sequence>AISHSDDSCGNSFSDFQRLRMKPQVVTVTCLPFVGEVTTRVSVA</sequence>